<keyword evidence="9" id="KW-1185">Reference proteome</keyword>
<dbReference type="InterPro" id="IPR001128">
    <property type="entry name" value="Cyt_P450"/>
</dbReference>
<evidence type="ECO:0000313" key="9">
    <source>
        <dbReference type="Proteomes" id="UP000746503"/>
    </source>
</evidence>
<dbReference type="PROSITE" id="PS00086">
    <property type="entry name" value="CYTOCHROME_P450"/>
    <property type="match status" value="1"/>
</dbReference>
<dbReference type="InterPro" id="IPR036396">
    <property type="entry name" value="Cyt_P450_sf"/>
</dbReference>
<evidence type="ECO:0000256" key="6">
    <source>
        <dbReference type="ARBA" id="ARBA00023033"/>
    </source>
</evidence>
<accession>A0ABX1AJ38</accession>
<evidence type="ECO:0000256" key="2">
    <source>
        <dbReference type="ARBA" id="ARBA00022617"/>
    </source>
</evidence>
<protein>
    <submittedName>
        <fullName evidence="8">Cytochrome P450</fullName>
    </submittedName>
</protein>
<evidence type="ECO:0000256" key="1">
    <source>
        <dbReference type="ARBA" id="ARBA00010617"/>
    </source>
</evidence>
<keyword evidence="6 7" id="KW-0503">Monooxygenase</keyword>
<dbReference type="InterPro" id="IPR050196">
    <property type="entry name" value="Cytochrome_P450_Monoox"/>
</dbReference>
<keyword evidence="2 7" id="KW-0349">Heme</keyword>
<evidence type="ECO:0000256" key="3">
    <source>
        <dbReference type="ARBA" id="ARBA00022723"/>
    </source>
</evidence>
<organism evidence="8 9">
    <name type="scientific">Streptomyces spiramenti</name>
    <dbReference type="NCBI Taxonomy" id="2720606"/>
    <lineage>
        <taxon>Bacteria</taxon>
        <taxon>Bacillati</taxon>
        <taxon>Actinomycetota</taxon>
        <taxon>Actinomycetes</taxon>
        <taxon>Kitasatosporales</taxon>
        <taxon>Streptomycetaceae</taxon>
        <taxon>Streptomyces</taxon>
    </lineage>
</organism>
<comment type="similarity">
    <text evidence="1 7">Belongs to the cytochrome P450 family.</text>
</comment>
<proteinExistence type="inferred from homology"/>
<dbReference type="Proteomes" id="UP000746503">
    <property type="component" value="Unassembled WGS sequence"/>
</dbReference>
<dbReference type="InterPro" id="IPR002403">
    <property type="entry name" value="Cyt_P450_E_grp-IV"/>
</dbReference>
<dbReference type="Pfam" id="PF00067">
    <property type="entry name" value="p450"/>
    <property type="match status" value="1"/>
</dbReference>
<keyword evidence="4 7" id="KW-0560">Oxidoreductase</keyword>
<dbReference type="PRINTS" id="PR00385">
    <property type="entry name" value="P450"/>
</dbReference>
<keyword evidence="5 7" id="KW-0408">Iron</keyword>
<dbReference type="EMBL" id="JAAVJB010000030">
    <property type="protein sequence ID" value="NJP65956.1"/>
    <property type="molecule type" value="Genomic_DNA"/>
</dbReference>
<evidence type="ECO:0000313" key="8">
    <source>
        <dbReference type="EMBL" id="NJP65956.1"/>
    </source>
</evidence>
<comment type="caution">
    <text evidence="8">The sequence shown here is derived from an EMBL/GenBank/DDBJ whole genome shotgun (WGS) entry which is preliminary data.</text>
</comment>
<dbReference type="PANTHER" id="PTHR24291">
    <property type="entry name" value="CYTOCHROME P450 FAMILY 4"/>
    <property type="match status" value="1"/>
</dbReference>
<dbReference type="InterPro" id="IPR017972">
    <property type="entry name" value="Cyt_P450_CS"/>
</dbReference>
<evidence type="ECO:0000256" key="7">
    <source>
        <dbReference type="RuleBase" id="RU000461"/>
    </source>
</evidence>
<dbReference type="PANTHER" id="PTHR24291:SF50">
    <property type="entry name" value="BIFUNCTIONAL ALBAFLAVENONE MONOOXYGENASE_TERPENE SYNTHASE"/>
    <property type="match status" value="1"/>
</dbReference>
<evidence type="ECO:0000256" key="5">
    <source>
        <dbReference type="ARBA" id="ARBA00023004"/>
    </source>
</evidence>
<name>A0ABX1AJ38_9ACTN</name>
<gene>
    <name evidence="8" type="ORF">HCJ92_06520</name>
</gene>
<evidence type="ECO:0000256" key="4">
    <source>
        <dbReference type="ARBA" id="ARBA00023002"/>
    </source>
</evidence>
<reference evidence="8 9" key="1">
    <citation type="submission" date="2020-03" db="EMBL/GenBank/DDBJ databases">
        <title>Draft genome of Streptomyces sp. ventii, isolated from the Axial Seamount in the Pacific Ocean, and resequencing of the two type strains Streptomyces lonarensis strain NCL 716 and Streptomyces bohaiensis strain 11A07.</title>
        <authorList>
            <person name="Loughran R.M."/>
            <person name="Pfannmuller K.M."/>
            <person name="Wasson B.J."/>
            <person name="Deadmond M.C."/>
            <person name="Paddock B.E."/>
            <person name="Koyack M.J."/>
            <person name="Gallegos D.A."/>
            <person name="Mitchell E.A."/>
            <person name="Ushijima B."/>
            <person name="Saw J.H."/>
            <person name="Mcphail K.L."/>
            <person name="Videau P."/>
        </authorList>
    </citation>
    <scope>NUCLEOTIDE SEQUENCE [LARGE SCALE GENOMIC DNA]</scope>
    <source>
        <strain evidence="9">5675061</strain>
    </source>
</reference>
<dbReference type="SUPFAM" id="SSF48264">
    <property type="entry name" value="Cytochrome P450"/>
    <property type="match status" value="1"/>
</dbReference>
<sequence>MNARPPGPRPAEMPRLLRMLVTDRLGMVREAARIGDAVRIAAGPRTMYVFNRPEYAKHVLADNGANYHKGIGQVESRGALGDGLLTSDGEVWREQRELLRPAFRPGRVNARSAVVAEETGRLVRELAAREGTGPVDLLQQVTGLTLGVLGGALLETEVRDDGRLAHDFEAVQDQALFDMVTQGVVPGWVPLGSRRRFRAARRDLSRIVGELVADRSARMDAAGGEDDALALMIRAARRRPDADGARRMLRDGLVTMLLAGHETTASTLGWTLWLLTRHPATRDRVREEARAVLGERLPEAADLGALTYTTQVVQEALRLYPPVWMLPRVAVADDEIGGYAVTAGADVLVSPYTMHRHREFWDRPEEFDPERFAADQVARRPRYAYIPFGAGARFCVGSTLGMMEAVFVTAVVTRDLDLALLPGHRVVPEPMLSLRMRGELPVTVRRAA</sequence>
<dbReference type="PRINTS" id="PR00465">
    <property type="entry name" value="EP450IV"/>
</dbReference>
<dbReference type="Gene3D" id="1.10.630.10">
    <property type="entry name" value="Cytochrome P450"/>
    <property type="match status" value="1"/>
</dbReference>
<keyword evidence="3 7" id="KW-0479">Metal-binding</keyword>